<dbReference type="AlphaFoldDB" id="A0A378UEC0"/>
<reference evidence="2 3" key="1">
    <citation type="submission" date="2018-06" db="EMBL/GenBank/DDBJ databases">
        <authorList>
            <consortium name="Pathogen Informatics"/>
            <person name="Doyle S."/>
        </authorList>
    </citation>
    <scope>NUCLEOTIDE SEQUENCE [LARGE SCALE GENOMIC DNA]</scope>
    <source>
        <strain evidence="2 3">NCTC10295</strain>
    </source>
</reference>
<evidence type="ECO:0000313" key="3">
    <source>
        <dbReference type="Proteomes" id="UP000254651"/>
    </source>
</evidence>
<keyword evidence="1" id="KW-0472">Membrane</keyword>
<feature type="transmembrane region" description="Helical" evidence="1">
    <location>
        <begin position="28"/>
        <end position="46"/>
    </location>
</feature>
<evidence type="ECO:0000256" key="1">
    <source>
        <dbReference type="SAM" id="Phobius"/>
    </source>
</evidence>
<dbReference type="EMBL" id="UGQS01000001">
    <property type="protein sequence ID" value="STZ75716.1"/>
    <property type="molecule type" value="Genomic_DNA"/>
</dbReference>
<proteinExistence type="predicted"/>
<keyword evidence="3" id="KW-1185">Reference proteome</keyword>
<protein>
    <submittedName>
        <fullName evidence="2">Membrane protein</fullName>
    </submittedName>
</protein>
<dbReference type="Proteomes" id="UP000254651">
    <property type="component" value="Unassembled WGS sequence"/>
</dbReference>
<evidence type="ECO:0000313" key="2">
    <source>
        <dbReference type="EMBL" id="STZ75716.1"/>
    </source>
</evidence>
<keyword evidence="1" id="KW-0812">Transmembrane</keyword>
<sequence length="145" mass="16384">MTDVNKPGLTPEEQAAKAKKAKAKIRTVRIWGWIIMAMLVSFFFLSKCAMTKPEFKQSVIDSCIKNIPFSDKWQADLKARGLEDQSQAVVADYCVCMWEEPLEKLSYQQVENFSKISAQEQLDLLGGSEAFEARDRQCIAGLKAQ</sequence>
<organism evidence="2 3">
    <name type="scientific">Bergeriella denitrificans</name>
    <name type="common">Neisseria denitrificans</name>
    <dbReference type="NCBI Taxonomy" id="494"/>
    <lineage>
        <taxon>Bacteria</taxon>
        <taxon>Pseudomonadati</taxon>
        <taxon>Pseudomonadota</taxon>
        <taxon>Betaproteobacteria</taxon>
        <taxon>Neisseriales</taxon>
        <taxon>Neisseriaceae</taxon>
        <taxon>Bergeriella</taxon>
    </lineage>
</organism>
<dbReference type="RefSeq" id="WP_066079688.1">
    <property type="nucleotide sequence ID" value="NZ_CP181246.1"/>
</dbReference>
<gene>
    <name evidence="2" type="ORF">NCTC10295_00467</name>
</gene>
<name>A0A378UEC0_BERDE</name>
<keyword evidence="1" id="KW-1133">Transmembrane helix</keyword>
<accession>A0A378UEC0</accession>